<dbReference type="SUPFAM" id="SSF46785">
    <property type="entry name" value="Winged helix' DNA-binding domain"/>
    <property type="match status" value="1"/>
</dbReference>
<protein>
    <submittedName>
        <fullName evidence="2">Transcriptional regulator</fullName>
    </submittedName>
</protein>
<dbReference type="Proteomes" id="UP001165069">
    <property type="component" value="Unassembled WGS sequence"/>
</dbReference>
<reference evidence="2 3" key="1">
    <citation type="journal article" date="2023" name="Antonie Van Leeuwenhoek">
        <title>Mesoterricola silvestris gen. nov., sp. nov., Mesoterricola sediminis sp. nov., Geothrix oryzae sp. nov., Geothrix edaphica sp. nov., Geothrix rubra sp. nov., and Geothrix limicola sp. nov., six novel members of Acidobacteriota isolated from soils.</title>
        <authorList>
            <person name="Itoh H."/>
            <person name="Sugisawa Y."/>
            <person name="Mise K."/>
            <person name="Xu Z."/>
            <person name="Kuniyasu M."/>
            <person name="Ushijima N."/>
            <person name="Kawano K."/>
            <person name="Kobayashi E."/>
            <person name="Shiratori Y."/>
            <person name="Masuda Y."/>
            <person name="Senoo K."/>
        </authorList>
    </citation>
    <scope>NUCLEOTIDE SEQUENCE [LARGE SCALE GENOMIC DNA]</scope>
    <source>
        <strain evidence="2 3">Red804</strain>
    </source>
</reference>
<dbReference type="PANTHER" id="PTHR37318">
    <property type="entry name" value="BSL7504 PROTEIN"/>
    <property type="match status" value="1"/>
</dbReference>
<name>A0ABQ5QBC4_9BACT</name>
<proteinExistence type="predicted"/>
<evidence type="ECO:0000313" key="2">
    <source>
        <dbReference type="EMBL" id="GLH71942.1"/>
    </source>
</evidence>
<dbReference type="InterPro" id="IPR036388">
    <property type="entry name" value="WH-like_DNA-bd_sf"/>
</dbReference>
<keyword evidence="3" id="KW-1185">Reference proteome</keyword>
<dbReference type="InterPro" id="IPR027395">
    <property type="entry name" value="WH_DNA-bd_dom"/>
</dbReference>
<organism evidence="2 3">
    <name type="scientific">Geothrix limicola</name>
    <dbReference type="NCBI Taxonomy" id="2927978"/>
    <lineage>
        <taxon>Bacteria</taxon>
        <taxon>Pseudomonadati</taxon>
        <taxon>Acidobacteriota</taxon>
        <taxon>Holophagae</taxon>
        <taxon>Holophagales</taxon>
        <taxon>Holophagaceae</taxon>
        <taxon>Geothrix</taxon>
    </lineage>
</organism>
<gene>
    <name evidence="2" type="ORF">GETHLI_04440</name>
</gene>
<sequence>MVKTGSHPSAIPKAILDLDRIVHEPARLAVLTVLASAEEVAFLFLQRVTGLSKGNLSSHTQKLEAAGYLETVKAFQGRIPVTSFRITEEGRTALRLYHQQLRALLPKEGKP</sequence>
<dbReference type="InterPro" id="IPR036390">
    <property type="entry name" value="WH_DNA-bd_sf"/>
</dbReference>
<evidence type="ECO:0000313" key="3">
    <source>
        <dbReference type="Proteomes" id="UP001165069"/>
    </source>
</evidence>
<feature type="domain" description="Winged helix DNA-binding" evidence="1">
    <location>
        <begin position="27"/>
        <end position="104"/>
    </location>
</feature>
<evidence type="ECO:0000259" key="1">
    <source>
        <dbReference type="Pfam" id="PF13601"/>
    </source>
</evidence>
<dbReference type="EMBL" id="BSDE01000001">
    <property type="protein sequence ID" value="GLH71942.1"/>
    <property type="molecule type" value="Genomic_DNA"/>
</dbReference>
<dbReference type="RefSeq" id="WP_285569709.1">
    <property type="nucleotide sequence ID" value="NZ_BSDE01000001.1"/>
</dbReference>
<dbReference type="Gene3D" id="1.10.10.10">
    <property type="entry name" value="Winged helix-like DNA-binding domain superfamily/Winged helix DNA-binding domain"/>
    <property type="match status" value="1"/>
</dbReference>
<comment type="caution">
    <text evidence="2">The sequence shown here is derived from an EMBL/GenBank/DDBJ whole genome shotgun (WGS) entry which is preliminary data.</text>
</comment>
<dbReference type="Pfam" id="PF13601">
    <property type="entry name" value="HTH_34"/>
    <property type="match status" value="1"/>
</dbReference>
<dbReference type="PANTHER" id="PTHR37318:SF1">
    <property type="entry name" value="BSL7504 PROTEIN"/>
    <property type="match status" value="1"/>
</dbReference>
<accession>A0ABQ5QBC4</accession>